<proteinExistence type="predicted"/>
<accession>A0ABS8SWR8</accession>
<protein>
    <submittedName>
        <fullName evidence="1">Uncharacterized protein</fullName>
    </submittedName>
</protein>
<sequence length="136" mass="15345">MPNPCLPCRVAPAITQVEGCFVRANVQDLLAPRSCPSTSRLSKRFTTAASRDWVCLGAGASRYWSRRVSRKVGEYRLQSSSVQVSEVLRKLREGRLLLCPLLSPVRKECNRLRLDDHVPLESANNRTLGTFFNPRM</sequence>
<dbReference type="Proteomes" id="UP000823775">
    <property type="component" value="Unassembled WGS sequence"/>
</dbReference>
<evidence type="ECO:0000313" key="2">
    <source>
        <dbReference type="Proteomes" id="UP000823775"/>
    </source>
</evidence>
<comment type="caution">
    <text evidence="1">The sequence shown here is derived from an EMBL/GenBank/DDBJ whole genome shotgun (WGS) entry which is preliminary data.</text>
</comment>
<gene>
    <name evidence="1" type="ORF">HAX54_050113</name>
</gene>
<organism evidence="1 2">
    <name type="scientific">Datura stramonium</name>
    <name type="common">Jimsonweed</name>
    <name type="synonym">Common thornapple</name>
    <dbReference type="NCBI Taxonomy" id="4076"/>
    <lineage>
        <taxon>Eukaryota</taxon>
        <taxon>Viridiplantae</taxon>
        <taxon>Streptophyta</taxon>
        <taxon>Embryophyta</taxon>
        <taxon>Tracheophyta</taxon>
        <taxon>Spermatophyta</taxon>
        <taxon>Magnoliopsida</taxon>
        <taxon>eudicotyledons</taxon>
        <taxon>Gunneridae</taxon>
        <taxon>Pentapetalae</taxon>
        <taxon>asterids</taxon>
        <taxon>lamiids</taxon>
        <taxon>Solanales</taxon>
        <taxon>Solanaceae</taxon>
        <taxon>Solanoideae</taxon>
        <taxon>Datureae</taxon>
        <taxon>Datura</taxon>
    </lineage>
</organism>
<reference evidence="1 2" key="1">
    <citation type="journal article" date="2021" name="BMC Genomics">
        <title>Datura genome reveals duplications of psychoactive alkaloid biosynthetic genes and high mutation rate following tissue culture.</title>
        <authorList>
            <person name="Rajewski A."/>
            <person name="Carter-House D."/>
            <person name="Stajich J."/>
            <person name="Litt A."/>
        </authorList>
    </citation>
    <scope>NUCLEOTIDE SEQUENCE [LARGE SCALE GENOMIC DNA]</scope>
    <source>
        <strain evidence="1">AR-01</strain>
    </source>
</reference>
<keyword evidence="2" id="KW-1185">Reference proteome</keyword>
<evidence type="ECO:0000313" key="1">
    <source>
        <dbReference type="EMBL" id="MCD7463180.1"/>
    </source>
</evidence>
<name>A0ABS8SWR8_DATST</name>
<dbReference type="EMBL" id="JACEIK010000871">
    <property type="protein sequence ID" value="MCD7463180.1"/>
    <property type="molecule type" value="Genomic_DNA"/>
</dbReference>